<dbReference type="EMBL" id="FNAO01000003">
    <property type="protein sequence ID" value="SDE16437.1"/>
    <property type="molecule type" value="Genomic_DNA"/>
</dbReference>
<dbReference type="Gene3D" id="3.20.20.80">
    <property type="entry name" value="Glycosidases"/>
    <property type="match status" value="1"/>
</dbReference>
<dbReference type="InterPro" id="IPR055151">
    <property type="entry name" value="GH113"/>
</dbReference>
<dbReference type="SUPFAM" id="SSF51445">
    <property type="entry name" value="(Trans)glycosidases"/>
    <property type="match status" value="1"/>
</dbReference>
<dbReference type="CDD" id="cd19608">
    <property type="entry name" value="GH113_mannanase-like"/>
    <property type="match status" value="1"/>
</dbReference>
<dbReference type="InterPro" id="IPR017853">
    <property type="entry name" value="GH"/>
</dbReference>
<name>A0A1G7APM9_9FLAO</name>
<dbReference type="OrthoDB" id="9773531at2"/>
<accession>A0A1G7APM9</accession>
<dbReference type="Proteomes" id="UP000199109">
    <property type="component" value="Unassembled WGS sequence"/>
</dbReference>
<keyword evidence="1" id="KW-0378">Hydrolase</keyword>
<gene>
    <name evidence="1" type="ORF">SAMN05421636_103468</name>
</gene>
<protein>
    <submittedName>
        <fullName evidence="1">Glycosyl hydrolase catalytic core</fullName>
    </submittedName>
</protein>
<proteinExistence type="predicted"/>
<evidence type="ECO:0000313" key="1">
    <source>
        <dbReference type="EMBL" id="SDE16437.1"/>
    </source>
</evidence>
<evidence type="ECO:0000313" key="2">
    <source>
        <dbReference type="Proteomes" id="UP000199109"/>
    </source>
</evidence>
<organism evidence="1 2">
    <name type="scientific">Pricia antarctica</name>
    <dbReference type="NCBI Taxonomy" id="641691"/>
    <lineage>
        <taxon>Bacteria</taxon>
        <taxon>Pseudomonadati</taxon>
        <taxon>Bacteroidota</taxon>
        <taxon>Flavobacteriia</taxon>
        <taxon>Flavobacteriales</taxon>
        <taxon>Flavobacteriaceae</taxon>
        <taxon>Pricia</taxon>
    </lineage>
</organism>
<keyword evidence="2" id="KW-1185">Reference proteome</keyword>
<sequence>MKGRFSKLPYLKGFNFAHEGYSIYNGYRDGRATQALEKMKSLGSNAMALVPYSFMRDKNSPTPFRFSDNAGSENDEGLVHSAFETKRMGMVSVLKPQIFAGDSWPGEVEMLNAADWDAFFDYYYRWIRHYAFLAEIHEMKALCVGVEFAKATLSHEEEWRKMFKGLRGFYQGKLTYAANWGTEFEQVSFWDELDFIGLNCYYPLSKNLEPTKEELKANFNRVKAKIAKVYTKFKKPIVFTEIGFRSINAPWKNPHAEGDDSFNAEHQQLCYEVVFEGIENEPWCEGILWWKFPSFLEYRGEENSAFTPNNKMAEETVRKWFMK</sequence>
<reference evidence="1 2" key="1">
    <citation type="submission" date="2016-10" db="EMBL/GenBank/DDBJ databases">
        <authorList>
            <person name="de Groot N.N."/>
        </authorList>
    </citation>
    <scope>NUCLEOTIDE SEQUENCE [LARGE SCALE GENOMIC DNA]</scope>
    <source>
        <strain evidence="1 2">DSM 23421</strain>
    </source>
</reference>
<dbReference type="GO" id="GO:0016787">
    <property type="term" value="F:hydrolase activity"/>
    <property type="evidence" value="ECO:0007669"/>
    <property type="project" value="UniProtKB-KW"/>
</dbReference>
<dbReference type="Pfam" id="PF22612">
    <property type="entry name" value="GH113"/>
    <property type="match status" value="1"/>
</dbReference>
<dbReference type="AlphaFoldDB" id="A0A1G7APM9"/>
<dbReference type="STRING" id="641691.SAMN05421636_103468"/>